<keyword evidence="2" id="KW-1185">Reference proteome</keyword>
<evidence type="ECO:0000313" key="2">
    <source>
        <dbReference type="Proteomes" id="UP001176941"/>
    </source>
</evidence>
<gene>
    <name evidence="1" type="ORF">MRATA1EN1_LOCUS1336</name>
</gene>
<protein>
    <submittedName>
        <fullName evidence="1">Uncharacterized protein</fullName>
    </submittedName>
</protein>
<dbReference type="Proteomes" id="UP001176941">
    <property type="component" value="Chromosome 1"/>
</dbReference>
<organism evidence="1 2">
    <name type="scientific">Rangifer tarandus platyrhynchus</name>
    <name type="common">Svalbard reindeer</name>
    <dbReference type="NCBI Taxonomy" id="3082113"/>
    <lineage>
        <taxon>Eukaryota</taxon>
        <taxon>Metazoa</taxon>
        <taxon>Chordata</taxon>
        <taxon>Craniata</taxon>
        <taxon>Vertebrata</taxon>
        <taxon>Euteleostomi</taxon>
        <taxon>Mammalia</taxon>
        <taxon>Eutheria</taxon>
        <taxon>Laurasiatheria</taxon>
        <taxon>Artiodactyla</taxon>
        <taxon>Ruminantia</taxon>
        <taxon>Pecora</taxon>
        <taxon>Cervidae</taxon>
        <taxon>Odocoileinae</taxon>
        <taxon>Rangifer</taxon>
    </lineage>
</organism>
<dbReference type="EMBL" id="OX459937">
    <property type="protein sequence ID" value="CAI9152374.1"/>
    <property type="molecule type" value="Genomic_DNA"/>
</dbReference>
<proteinExistence type="predicted"/>
<accession>A0ABN8XSL9</accession>
<feature type="non-terminal residue" evidence="1">
    <location>
        <position position="53"/>
    </location>
</feature>
<name>A0ABN8XSL9_RANTA</name>
<evidence type="ECO:0000313" key="1">
    <source>
        <dbReference type="EMBL" id="CAI9152374.1"/>
    </source>
</evidence>
<reference evidence="1" key="1">
    <citation type="submission" date="2023-04" db="EMBL/GenBank/DDBJ databases">
        <authorList>
            <consortium name="ELIXIR-Norway"/>
        </authorList>
    </citation>
    <scope>NUCLEOTIDE SEQUENCE [LARGE SCALE GENOMIC DNA]</scope>
</reference>
<sequence length="53" mass="5962">QLHDTRKAIRPRAAAWPPTLAPVPRPCRTEWHAECANLEVSCLVAANQEQRAM</sequence>
<feature type="non-terminal residue" evidence="1">
    <location>
        <position position="1"/>
    </location>
</feature>